<reference evidence="2" key="1">
    <citation type="submission" date="2017-03" db="EMBL/GenBank/DDBJ databases">
        <title>Phytopthora megakarya and P. palmivora, two closely related causual agents of cacao black pod achieved similar genome size and gene model numbers by different mechanisms.</title>
        <authorList>
            <person name="Ali S."/>
            <person name="Shao J."/>
            <person name="Larry D.J."/>
            <person name="Kronmiller B."/>
            <person name="Shen D."/>
            <person name="Strem M.D."/>
            <person name="Melnick R.L."/>
            <person name="Guiltinan M.J."/>
            <person name="Tyler B.M."/>
            <person name="Meinhardt L.W."/>
            <person name="Bailey B.A."/>
        </authorList>
    </citation>
    <scope>NUCLEOTIDE SEQUENCE [LARGE SCALE GENOMIC DNA]</scope>
    <source>
        <strain evidence="2">zdho120</strain>
    </source>
</reference>
<keyword evidence="2" id="KW-1185">Reference proteome</keyword>
<evidence type="ECO:0000313" key="1">
    <source>
        <dbReference type="EMBL" id="OWZ04957.1"/>
    </source>
</evidence>
<dbReference type="Proteomes" id="UP000198211">
    <property type="component" value="Unassembled WGS sequence"/>
</dbReference>
<sequence length="38" mass="4703">MLTRKPFLLVMERRTVYSLITKLTWLIHPWKLCSRRSQ</sequence>
<accession>A0A225VJM1</accession>
<evidence type="ECO:0000313" key="2">
    <source>
        <dbReference type="Proteomes" id="UP000198211"/>
    </source>
</evidence>
<dbReference type="AlphaFoldDB" id="A0A225VJM1"/>
<gene>
    <name evidence="1" type="ORF">PHMEG_00023043</name>
</gene>
<protein>
    <submittedName>
        <fullName evidence="1">Uncharacterized protein</fullName>
    </submittedName>
</protein>
<organism evidence="1 2">
    <name type="scientific">Phytophthora megakarya</name>
    <dbReference type="NCBI Taxonomy" id="4795"/>
    <lineage>
        <taxon>Eukaryota</taxon>
        <taxon>Sar</taxon>
        <taxon>Stramenopiles</taxon>
        <taxon>Oomycota</taxon>
        <taxon>Peronosporomycetes</taxon>
        <taxon>Peronosporales</taxon>
        <taxon>Peronosporaceae</taxon>
        <taxon>Phytophthora</taxon>
    </lineage>
</organism>
<feature type="non-terminal residue" evidence="1">
    <location>
        <position position="1"/>
    </location>
</feature>
<comment type="caution">
    <text evidence="1">The sequence shown here is derived from an EMBL/GenBank/DDBJ whole genome shotgun (WGS) entry which is preliminary data.</text>
</comment>
<dbReference type="EMBL" id="NBNE01004682">
    <property type="protein sequence ID" value="OWZ04957.1"/>
    <property type="molecule type" value="Genomic_DNA"/>
</dbReference>
<name>A0A225VJM1_9STRA</name>
<proteinExistence type="predicted"/>